<dbReference type="EMBL" id="CP076607">
    <property type="protein sequence ID" value="QWU15688.1"/>
    <property type="molecule type" value="Genomic_DNA"/>
</dbReference>
<evidence type="ECO:0000313" key="1">
    <source>
        <dbReference type="EMBL" id="QWU15688.1"/>
    </source>
</evidence>
<dbReference type="Proteomes" id="UP000198809">
    <property type="component" value="Unassembled WGS sequence"/>
</dbReference>
<dbReference type="EMBL" id="FODH01000027">
    <property type="protein sequence ID" value="SEP18444.1"/>
    <property type="molecule type" value="Genomic_DNA"/>
</dbReference>
<dbReference type="AlphaFoldDB" id="A0A1H8VSZ8"/>
<dbReference type="RefSeq" id="WP_036599399.1">
    <property type="nucleotide sequence ID" value="NZ_CP076607.1"/>
</dbReference>
<protein>
    <submittedName>
        <fullName evidence="2">Uncharacterized protein</fullName>
    </submittedName>
</protein>
<reference evidence="1 4" key="2">
    <citation type="submission" date="2021-06" db="EMBL/GenBank/DDBJ databases">
        <title>Whole genome sequence of Paenibacillus sophorae DSM23020 for comparative genomics.</title>
        <authorList>
            <person name="Kim M.-J."/>
            <person name="Lee G."/>
            <person name="Shin J.-H."/>
        </authorList>
    </citation>
    <scope>NUCLEOTIDE SEQUENCE [LARGE SCALE GENOMIC DNA]</scope>
    <source>
        <strain evidence="1 4">DSM 23020</strain>
    </source>
</reference>
<gene>
    <name evidence="1" type="ORF">KP014_28395</name>
    <name evidence="2" type="ORF">SAMN04487895_12736</name>
</gene>
<proteinExistence type="predicted"/>
<name>A0A1H8VSZ8_9BACL</name>
<dbReference type="Proteomes" id="UP000683429">
    <property type="component" value="Chromosome"/>
</dbReference>
<evidence type="ECO:0000313" key="2">
    <source>
        <dbReference type="EMBL" id="SEP18444.1"/>
    </source>
</evidence>
<reference evidence="2 3" key="1">
    <citation type="submission" date="2016-10" db="EMBL/GenBank/DDBJ databases">
        <authorList>
            <person name="de Groot N.N."/>
        </authorList>
    </citation>
    <scope>NUCLEOTIDE SEQUENCE [LARGE SCALE GENOMIC DNA]</scope>
    <source>
        <strain evidence="2 3">CGMCC 1.10238</strain>
    </source>
</reference>
<dbReference type="STRING" id="1333845.SAMN04487895_12736"/>
<accession>A0A1H8VSZ8</accession>
<evidence type="ECO:0000313" key="4">
    <source>
        <dbReference type="Proteomes" id="UP000683429"/>
    </source>
</evidence>
<sequence>MSQKMPDPKKVIIPAEDADGNFRMLRVSEVNMITGEVEGDPESAAIFHVGGKKYKNVHSEKGAQGFNEYWSANKHKHKGDVIPGMRIKE</sequence>
<dbReference type="OrthoDB" id="2625352at2"/>
<keyword evidence="4" id="KW-1185">Reference proteome</keyword>
<evidence type="ECO:0000313" key="3">
    <source>
        <dbReference type="Proteomes" id="UP000198809"/>
    </source>
</evidence>
<organism evidence="2 3">
    <name type="scientific">Paenibacillus sophorae</name>
    <dbReference type="NCBI Taxonomy" id="1333845"/>
    <lineage>
        <taxon>Bacteria</taxon>
        <taxon>Bacillati</taxon>
        <taxon>Bacillota</taxon>
        <taxon>Bacilli</taxon>
        <taxon>Bacillales</taxon>
        <taxon>Paenibacillaceae</taxon>
        <taxon>Paenibacillus</taxon>
    </lineage>
</organism>